<dbReference type="EMBL" id="FMXP01000003">
    <property type="protein sequence ID" value="SDB04543.1"/>
    <property type="molecule type" value="Genomic_DNA"/>
</dbReference>
<dbReference type="RefSeq" id="WP_074484998.1">
    <property type="nucleotide sequence ID" value="NZ_FMXP01000003.1"/>
</dbReference>
<keyword evidence="2" id="KW-1185">Reference proteome</keyword>
<protein>
    <submittedName>
        <fullName evidence="1">Uncharacterized protein</fullName>
    </submittedName>
</protein>
<accession>A0A1G6A909</accession>
<dbReference type="STRING" id="439219.SAMN02910293_00224"/>
<dbReference type="Proteomes" id="UP000182508">
    <property type="component" value="Unassembled WGS sequence"/>
</dbReference>
<gene>
    <name evidence="1" type="ORF">SAMN02910293_00224</name>
</gene>
<evidence type="ECO:0000313" key="1">
    <source>
        <dbReference type="EMBL" id="SDB04543.1"/>
    </source>
</evidence>
<reference evidence="1 2" key="1">
    <citation type="submission" date="2016-10" db="EMBL/GenBank/DDBJ databases">
        <authorList>
            <person name="de Groot N.N."/>
        </authorList>
    </citation>
    <scope>NUCLEOTIDE SEQUENCE [LARGE SCALE GENOMIC DNA]</scope>
    <source>
        <strain evidence="1 2">A-4</strain>
    </source>
</reference>
<organism evidence="1 2">
    <name type="scientific">Streptococcus henryi</name>
    <dbReference type="NCBI Taxonomy" id="439219"/>
    <lineage>
        <taxon>Bacteria</taxon>
        <taxon>Bacillati</taxon>
        <taxon>Bacillota</taxon>
        <taxon>Bacilli</taxon>
        <taxon>Lactobacillales</taxon>
        <taxon>Streptococcaceae</taxon>
        <taxon>Streptococcus</taxon>
    </lineage>
</organism>
<sequence length="119" mass="13262">MTKKLSLFTEFNAQKFLAEKQLMALNQDVLFDEHDKHIGSIITVVVFDDNTNYGDESITNAGDSYKVKVENKDLPSLELPAFVELVAPKGKVWGEYRNNLSLSAKNIKVVGKINGSQSN</sequence>
<evidence type="ECO:0000313" key="2">
    <source>
        <dbReference type="Proteomes" id="UP000182508"/>
    </source>
</evidence>
<proteinExistence type="predicted"/>
<name>A0A1G6A909_9STRE</name>
<dbReference type="AlphaFoldDB" id="A0A1G6A909"/>